<organism evidence="3 5">
    <name type="scientific">Bursaphelenchus xylophilus</name>
    <name type="common">Pinewood nematode worm</name>
    <name type="synonym">Aphelenchoides xylophilus</name>
    <dbReference type="NCBI Taxonomy" id="6326"/>
    <lineage>
        <taxon>Eukaryota</taxon>
        <taxon>Metazoa</taxon>
        <taxon>Ecdysozoa</taxon>
        <taxon>Nematoda</taxon>
        <taxon>Chromadorea</taxon>
        <taxon>Rhabditida</taxon>
        <taxon>Tylenchina</taxon>
        <taxon>Tylenchomorpha</taxon>
        <taxon>Aphelenchoidea</taxon>
        <taxon>Aphelenchoididae</taxon>
        <taxon>Bursaphelenchus</taxon>
    </lineage>
</organism>
<feature type="compositionally biased region" description="Basic and acidic residues" evidence="1">
    <location>
        <begin position="9"/>
        <end position="21"/>
    </location>
</feature>
<name>A0A1I7SL86_BURXY</name>
<feature type="compositionally biased region" description="Polar residues" evidence="1">
    <location>
        <begin position="231"/>
        <end position="242"/>
    </location>
</feature>
<dbReference type="EMBL" id="CAJFDI010000006">
    <property type="protein sequence ID" value="CAD5233947.1"/>
    <property type="molecule type" value="Genomic_DNA"/>
</dbReference>
<evidence type="ECO:0000313" key="5">
    <source>
        <dbReference type="WBParaSite" id="BXY_1381800.1"/>
    </source>
</evidence>
<proteinExistence type="predicted"/>
<feature type="compositionally biased region" description="Basic and acidic residues" evidence="1">
    <location>
        <begin position="144"/>
        <end position="162"/>
    </location>
</feature>
<feature type="region of interest" description="Disordered" evidence="1">
    <location>
        <begin position="9"/>
        <end position="298"/>
    </location>
</feature>
<dbReference type="Proteomes" id="UP000095284">
    <property type="component" value="Unplaced"/>
</dbReference>
<dbReference type="EMBL" id="CAJFCV020000006">
    <property type="protein sequence ID" value="CAG9129411.1"/>
    <property type="molecule type" value="Genomic_DNA"/>
</dbReference>
<gene>
    <name evidence="2" type="ORF">BXYJ_LOCUS14038</name>
</gene>
<accession>A0A1I7SL86</accession>
<feature type="compositionally biased region" description="Polar residues" evidence="1">
    <location>
        <begin position="264"/>
        <end position="273"/>
    </location>
</feature>
<feature type="compositionally biased region" description="Basic and acidic residues" evidence="1">
    <location>
        <begin position="169"/>
        <end position="218"/>
    </location>
</feature>
<evidence type="ECO:0000313" key="4">
    <source>
        <dbReference type="Proteomes" id="UP000659654"/>
    </source>
</evidence>
<feature type="compositionally biased region" description="Basic and acidic residues" evidence="1">
    <location>
        <begin position="97"/>
        <end position="124"/>
    </location>
</feature>
<sequence length="298" mass="33737">MIFCCCPKKSTDKVESTKEEGQIVPPAEFAPDEENVITVEPAPSKPSSPPPAPPLPPPKSPRGDSVGNGEANGNIGQNEDSGQRIEENTENIGGGSHIEHNAHVERVYVEQAEHGQPVDHHEYPDEPAPDYEPSVPPVDYDDQYSEHAGDHKGHEEHGDHEQVQGAQERIIEQHHQEEHLDHHHHEPDDHHDHVDHNEHILHEQNLHEHVHEEYDHPPYEPQQQAEDRSHNVISSQNSTATPPMTPKEDTPEDRELHDHIKEVLSTTVESLQHQTKDDQNAFRFKNDEYLPADSDARN</sequence>
<evidence type="ECO:0000313" key="3">
    <source>
        <dbReference type="Proteomes" id="UP000095284"/>
    </source>
</evidence>
<dbReference type="Proteomes" id="UP000582659">
    <property type="component" value="Unassembled WGS sequence"/>
</dbReference>
<feature type="compositionally biased region" description="Basic and acidic residues" evidence="1">
    <location>
        <begin position="274"/>
        <end position="298"/>
    </location>
</feature>
<reference evidence="2" key="2">
    <citation type="submission" date="2020-09" db="EMBL/GenBank/DDBJ databases">
        <authorList>
            <person name="Kikuchi T."/>
        </authorList>
    </citation>
    <scope>NUCLEOTIDE SEQUENCE</scope>
    <source>
        <strain evidence="2">Ka4C1</strain>
    </source>
</reference>
<evidence type="ECO:0000313" key="2">
    <source>
        <dbReference type="EMBL" id="CAD5233947.1"/>
    </source>
</evidence>
<dbReference type="AlphaFoldDB" id="A0A1I7SL86"/>
<dbReference type="Proteomes" id="UP000659654">
    <property type="component" value="Unassembled WGS sequence"/>
</dbReference>
<protein>
    <submittedName>
        <fullName evidence="2">(pine wood nematode) hypothetical protein</fullName>
    </submittedName>
</protein>
<evidence type="ECO:0000256" key="1">
    <source>
        <dbReference type="SAM" id="MobiDB-lite"/>
    </source>
</evidence>
<dbReference type="WBParaSite" id="BXY_1381800.1">
    <property type="protein sequence ID" value="BXY_1381800.1"/>
    <property type="gene ID" value="BXY_1381800"/>
</dbReference>
<feature type="compositionally biased region" description="Pro residues" evidence="1">
    <location>
        <begin position="43"/>
        <end position="60"/>
    </location>
</feature>
<feature type="compositionally biased region" description="Basic and acidic residues" evidence="1">
    <location>
        <begin position="246"/>
        <end position="262"/>
    </location>
</feature>
<keyword evidence="4" id="KW-1185">Reference proteome</keyword>
<reference evidence="5" key="1">
    <citation type="submission" date="2016-11" db="UniProtKB">
        <authorList>
            <consortium name="WormBaseParasite"/>
        </authorList>
    </citation>
    <scope>IDENTIFICATION</scope>
</reference>